<dbReference type="Proteomes" id="UP000001194">
    <property type="component" value="Unassembled WGS sequence"/>
</dbReference>
<dbReference type="AlphaFoldDB" id="B0D3N1"/>
<reference evidence="1 2" key="1">
    <citation type="journal article" date="2008" name="Nature">
        <title>The genome of Laccaria bicolor provides insights into mycorrhizal symbiosis.</title>
        <authorList>
            <person name="Martin F."/>
            <person name="Aerts A."/>
            <person name="Ahren D."/>
            <person name="Brun A."/>
            <person name="Danchin E.G.J."/>
            <person name="Duchaussoy F."/>
            <person name="Gibon J."/>
            <person name="Kohler A."/>
            <person name="Lindquist E."/>
            <person name="Pereda V."/>
            <person name="Salamov A."/>
            <person name="Shapiro H.J."/>
            <person name="Wuyts J."/>
            <person name="Blaudez D."/>
            <person name="Buee M."/>
            <person name="Brokstein P."/>
            <person name="Canbaeck B."/>
            <person name="Cohen D."/>
            <person name="Courty P.E."/>
            <person name="Coutinho P.M."/>
            <person name="Delaruelle C."/>
            <person name="Detter J.C."/>
            <person name="Deveau A."/>
            <person name="DiFazio S."/>
            <person name="Duplessis S."/>
            <person name="Fraissinet-Tachet L."/>
            <person name="Lucic E."/>
            <person name="Frey-Klett P."/>
            <person name="Fourrey C."/>
            <person name="Feussner I."/>
            <person name="Gay G."/>
            <person name="Grimwood J."/>
            <person name="Hoegger P.J."/>
            <person name="Jain P."/>
            <person name="Kilaru S."/>
            <person name="Labbe J."/>
            <person name="Lin Y.C."/>
            <person name="Legue V."/>
            <person name="Le Tacon F."/>
            <person name="Marmeisse R."/>
            <person name="Melayah D."/>
            <person name="Montanini B."/>
            <person name="Muratet M."/>
            <person name="Nehls U."/>
            <person name="Niculita-Hirzel H."/>
            <person name="Oudot-Le Secq M.P."/>
            <person name="Peter M."/>
            <person name="Quesneville H."/>
            <person name="Rajashekar B."/>
            <person name="Reich M."/>
            <person name="Rouhier N."/>
            <person name="Schmutz J."/>
            <person name="Yin T."/>
            <person name="Chalot M."/>
            <person name="Henrissat B."/>
            <person name="Kuees U."/>
            <person name="Lucas S."/>
            <person name="Van de Peer Y."/>
            <person name="Podila G.K."/>
            <person name="Polle A."/>
            <person name="Pukkila P.J."/>
            <person name="Richardson P.M."/>
            <person name="Rouze P."/>
            <person name="Sanders I.R."/>
            <person name="Stajich J.E."/>
            <person name="Tunlid A."/>
            <person name="Tuskan G."/>
            <person name="Grigoriev I.V."/>
        </authorList>
    </citation>
    <scope>NUCLEOTIDE SEQUENCE [LARGE SCALE GENOMIC DNA]</scope>
    <source>
        <strain evidence="2">S238N-H82 / ATCC MYA-4686</strain>
    </source>
</reference>
<proteinExistence type="predicted"/>
<evidence type="ECO:0000313" key="1">
    <source>
        <dbReference type="EMBL" id="EDR11301.1"/>
    </source>
</evidence>
<gene>
    <name evidence="1" type="ORF">LACBIDRAFT_315988</name>
</gene>
<keyword evidence="2" id="KW-1185">Reference proteome</keyword>
<dbReference type="GeneID" id="6073955"/>
<organism evidence="2">
    <name type="scientific">Laccaria bicolor (strain S238N-H82 / ATCC MYA-4686)</name>
    <name type="common">Bicoloured deceiver</name>
    <name type="synonym">Laccaria laccata var. bicolor</name>
    <dbReference type="NCBI Taxonomy" id="486041"/>
    <lineage>
        <taxon>Eukaryota</taxon>
        <taxon>Fungi</taxon>
        <taxon>Dikarya</taxon>
        <taxon>Basidiomycota</taxon>
        <taxon>Agaricomycotina</taxon>
        <taxon>Agaricomycetes</taxon>
        <taxon>Agaricomycetidae</taxon>
        <taxon>Agaricales</taxon>
        <taxon>Agaricineae</taxon>
        <taxon>Hydnangiaceae</taxon>
        <taxon>Laccaria</taxon>
    </lineage>
</organism>
<name>B0D3N1_LACBS</name>
<accession>B0D3N1</accession>
<dbReference type="EMBL" id="DS547096">
    <property type="protein sequence ID" value="EDR11301.1"/>
    <property type="molecule type" value="Genomic_DNA"/>
</dbReference>
<dbReference type="KEGG" id="lbc:LACBIDRAFT_315988"/>
<sequence length="125" mass="13462">MRTNFKCVIEIVAKSLLASIHDRPFIMAQVAPPLTYLYHIPSVHESNGGVPAILETLDLNRSAQAGAPIDPQNLSHAKTVAKALKTVHDLSIGDRVTGAVVESAVEAARFTEYQQPTQSDGSSNR</sequence>
<dbReference type="HOGENOM" id="CLU_1992994_0_0_1"/>
<dbReference type="RefSeq" id="XP_001878602.1">
    <property type="nucleotide sequence ID" value="XM_001878567.1"/>
</dbReference>
<evidence type="ECO:0000313" key="2">
    <source>
        <dbReference type="Proteomes" id="UP000001194"/>
    </source>
</evidence>
<protein>
    <submittedName>
        <fullName evidence="1">Predicted protein</fullName>
    </submittedName>
</protein>
<dbReference type="InParanoid" id="B0D3N1"/>